<feature type="region of interest" description="Disordered" evidence="5">
    <location>
        <begin position="1"/>
        <end position="195"/>
    </location>
</feature>
<evidence type="ECO:0000256" key="5">
    <source>
        <dbReference type="SAM" id="MobiDB-lite"/>
    </source>
</evidence>
<dbReference type="AlphaFoldDB" id="A0A261Y675"/>
<dbReference type="Pfam" id="PF25121">
    <property type="entry name" value="RRM_ESF1"/>
    <property type="match status" value="1"/>
</dbReference>
<feature type="region of interest" description="Disordered" evidence="5">
    <location>
        <begin position="459"/>
        <end position="568"/>
    </location>
</feature>
<feature type="region of interest" description="Disordered" evidence="5">
    <location>
        <begin position="654"/>
        <end position="718"/>
    </location>
</feature>
<dbReference type="PANTHER" id="PTHR12202:SF0">
    <property type="entry name" value="ESF1 HOMOLOG"/>
    <property type="match status" value="1"/>
</dbReference>
<evidence type="ECO:0000256" key="3">
    <source>
        <dbReference type="ARBA" id="ARBA00023054"/>
    </source>
</evidence>
<feature type="compositionally biased region" description="Acidic residues" evidence="5">
    <location>
        <begin position="505"/>
        <end position="526"/>
    </location>
</feature>
<comment type="similarity">
    <text evidence="2">Belongs to the ESF1 family.</text>
</comment>
<feature type="compositionally biased region" description="Acidic residues" evidence="5">
    <location>
        <begin position="86"/>
        <end position="118"/>
    </location>
</feature>
<feature type="compositionally biased region" description="Acidic residues" evidence="5">
    <location>
        <begin position="167"/>
        <end position="185"/>
    </location>
</feature>
<dbReference type="InterPro" id="IPR056750">
    <property type="entry name" value="RRM_ESF1"/>
</dbReference>
<name>A0A261Y675_9FUNG</name>
<feature type="compositionally biased region" description="Basic and acidic residues" evidence="5">
    <location>
        <begin position="20"/>
        <end position="30"/>
    </location>
</feature>
<comment type="caution">
    <text evidence="8">The sequence shown here is derived from an EMBL/GenBank/DDBJ whole genome shotgun (WGS) entry which is preliminary data.</text>
</comment>
<feature type="compositionally biased region" description="Polar residues" evidence="5">
    <location>
        <begin position="666"/>
        <end position="683"/>
    </location>
</feature>
<feature type="compositionally biased region" description="Basic and acidic residues" evidence="5">
    <location>
        <begin position="459"/>
        <end position="473"/>
    </location>
</feature>
<dbReference type="InterPro" id="IPR012580">
    <property type="entry name" value="NUC153"/>
</dbReference>
<evidence type="ECO:0000256" key="4">
    <source>
        <dbReference type="ARBA" id="ARBA00023242"/>
    </source>
</evidence>
<gene>
    <name evidence="8" type="ORF">BZG36_01047</name>
</gene>
<comment type="subcellular location">
    <subcellularLocation>
        <location evidence="1">Nucleus</location>
        <location evidence="1">Nucleolus</location>
    </subcellularLocation>
</comment>
<dbReference type="GO" id="GO:0032040">
    <property type="term" value="C:small-subunit processome"/>
    <property type="evidence" value="ECO:0007669"/>
    <property type="project" value="EnsemblFungi"/>
</dbReference>
<dbReference type="EMBL" id="MVBO01000006">
    <property type="protein sequence ID" value="OZJ06150.1"/>
    <property type="molecule type" value="Genomic_DNA"/>
</dbReference>
<evidence type="ECO:0000259" key="6">
    <source>
        <dbReference type="Pfam" id="PF08159"/>
    </source>
</evidence>
<dbReference type="OrthoDB" id="431825at2759"/>
<keyword evidence="4" id="KW-0539">Nucleus</keyword>
<feature type="compositionally biased region" description="Basic residues" evidence="5">
    <location>
        <begin position="31"/>
        <end position="40"/>
    </location>
</feature>
<dbReference type="GO" id="GO:0003723">
    <property type="term" value="F:RNA binding"/>
    <property type="evidence" value="ECO:0007669"/>
    <property type="project" value="EnsemblFungi"/>
</dbReference>
<evidence type="ECO:0000256" key="1">
    <source>
        <dbReference type="ARBA" id="ARBA00004604"/>
    </source>
</evidence>
<evidence type="ECO:0000313" key="8">
    <source>
        <dbReference type="EMBL" id="OZJ06150.1"/>
    </source>
</evidence>
<dbReference type="Pfam" id="PF08159">
    <property type="entry name" value="NUC153"/>
    <property type="match status" value="1"/>
</dbReference>
<feature type="compositionally biased region" description="Acidic residues" evidence="5">
    <location>
        <begin position="143"/>
        <end position="152"/>
    </location>
</feature>
<dbReference type="Proteomes" id="UP000242875">
    <property type="component" value="Unassembled WGS sequence"/>
</dbReference>
<dbReference type="PANTHER" id="PTHR12202">
    <property type="entry name" value="ESF1 HOMOLOG"/>
    <property type="match status" value="1"/>
</dbReference>
<protein>
    <submittedName>
        <fullName evidence="8">Uncharacterized protein</fullName>
    </submittedName>
</protein>
<evidence type="ECO:0000259" key="7">
    <source>
        <dbReference type="Pfam" id="PF25121"/>
    </source>
</evidence>
<keyword evidence="3" id="KW-0175">Coiled coil</keyword>
<keyword evidence="9" id="KW-1185">Reference proteome</keyword>
<feature type="compositionally biased region" description="Basic and acidic residues" evidence="5">
    <location>
        <begin position="186"/>
        <end position="195"/>
    </location>
</feature>
<dbReference type="InterPro" id="IPR039754">
    <property type="entry name" value="Esf1"/>
</dbReference>
<feature type="compositionally biased region" description="Basic and acidic residues" evidence="5">
    <location>
        <begin position="74"/>
        <end position="85"/>
    </location>
</feature>
<feature type="domain" description="ESF1 RRM" evidence="7">
    <location>
        <begin position="193"/>
        <end position="351"/>
    </location>
</feature>
<sequence length="718" mass="82018">MPSKTNDRRKGSDANSVAKADPRFAHVHKDPRFRRAKKKENKIALDSRFSGMLKGGFTNGPKVDKYGRKLQATAHEDELKRYYKLEDEEEEESASSSEEEEEEEKEEEEESDEDLSLEELEKRLGEDEENLKDEELVTRAYDTDSESEEEGQAYDPMRGEGVMSSSDESDSEEETKYDDEEEEEEQIPRGEETRRFAVVNLDWEHVKSADLFKVFNGFKPDSSIIKSVKIYPSEFGKERMAREATEGPPKEIFRDSAVENGDDEEEEEVTEKTLQLEQADEGNEFDMDALRRYQLDRLRYYYAVVECDSVATARAIYNACDGTEYESSANFFDLRYIPDDMTFDDEPRDEAYRVADGYKPATFVTDALQHSNVKLTWDDDDPDRIKVTRRKLTKEDIKDLDFAAYLASSSDESDDGSFIQSSKDKYRSLLNGLEEEEGGEAGEMEITFAPGLSEAAAEAVDRKLSGKENKGDETTLEAYLRKQKEKRQKKKEATVAAKSSKKEVEEEDEVQEKEQLFSDDDVDFDASDPFFTEEMANVPAKANKEKAPKAPKASKSKKNRTKEERLEDARKKAELELLMEDADGKGDGFDYKEVLKREKLMKRKGKKAKLAAQADAEDDFTIDTADPRFAAMHESHHFAIDPTNPHFKKTKAMEKLMKERRRRQQEASNGSTAEWTVKPASNPTKKDTSLSALVDTVKRKAALATEPNREGKRKKAKY</sequence>
<feature type="compositionally biased region" description="Basic and acidic residues" evidence="5">
    <location>
        <begin position="1"/>
        <end position="12"/>
    </location>
</feature>
<evidence type="ECO:0000313" key="9">
    <source>
        <dbReference type="Proteomes" id="UP000242875"/>
    </source>
</evidence>
<evidence type="ECO:0000256" key="2">
    <source>
        <dbReference type="ARBA" id="ARBA00009087"/>
    </source>
</evidence>
<proteinExistence type="inferred from homology"/>
<dbReference type="GO" id="GO:0006364">
    <property type="term" value="P:rRNA processing"/>
    <property type="evidence" value="ECO:0007669"/>
    <property type="project" value="EnsemblFungi"/>
</dbReference>
<feature type="domain" description="NUC153" evidence="6">
    <location>
        <begin position="626"/>
        <end position="654"/>
    </location>
</feature>
<reference evidence="8 9" key="1">
    <citation type="journal article" date="2017" name="Mycologia">
        <title>Bifiguratus adelaidae, gen. et sp. nov., a new member of Mucoromycotina in endophytic and soil-dwelling habitats.</title>
        <authorList>
            <person name="Torres-Cruz T.J."/>
            <person name="Billingsley Tobias T.L."/>
            <person name="Almatruk M."/>
            <person name="Hesse C."/>
            <person name="Kuske C.R."/>
            <person name="Desiro A."/>
            <person name="Benucci G.M."/>
            <person name="Bonito G."/>
            <person name="Stajich J.E."/>
            <person name="Dunlap C."/>
            <person name="Arnold A.E."/>
            <person name="Porras-Alfaro A."/>
        </authorList>
    </citation>
    <scope>NUCLEOTIDE SEQUENCE [LARGE SCALE GENOMIC DNA]</scope>
    <source>
        <strain evidence="8 9">AZ0501</strain>
    </source>
</reference>
<feature type="compositionally biased region" description="Basic residues" evidence="5">
    <location>
        <begin position="481"/>
        <end position="490"/>
    </location>
</feature>
<organism evidence="8 9">
    <name type="scientific">Bifiguratus adelaidae</name>
    <dbReference type="NCBI Taxonomy" id="1938954"/>
    <lineage>
        <taxon>Eukaryota</taxon>
        <taxon>Fungi</taxon>
        <taxon>Fungi incertae sedis</taxon>
        <taxon>Mucoromycota</taxon>
        <taxon>Mucoromycotina</taxon>
        <taxon>Endogonomycetes</taxon>
        <taxon>Endogonales</taxon>
        <taxon>Endogonales incertae sedis</taxon>
        <taxon>Bifiguratus</taxon>
    </lineage>
</organism>
<accession>A0A261Y675</accession>